<accession>A0A068RJI9</accession>
<sequence>MVFSTVKLNYLLPNYGGFGGPIRMLLDDAEIKYEYNLIDREQWPTLKAKWNEEGLPFDCVPMIELDGKRYSGTQPILRFLAKKLGKYAPADADLEQYVDVTADYAGDWARAVFKAIFNPPNGVDEYKKNELEKYFKRFDRIYGAHKGPYAAGEEISYADFVVYVVMNLEANKDSIKDYPNLAAFAEAIKSRPGLQEAVKQI</sequence>
<keyword evidence="4" id="KW-1185">Reference proteome</keyword>
<dbReference type="SUPFAM" id="SSF47616">
    <property type="entry name" value="GST C-terminal domain-like"/>
    <property type="match status" value="1"/>
</dbReference>
<dbReference type="GO" id="GO:0004364">
    <property type="term" value="F:glutathione transferase activity"/>
    <property type="evidence" value="ECO:0007669"/>
    <property type="project" value="TreeGrafter"/>
</dbReference>
<dbReference type="InterPro" id="IPR004045">
    <property type="entry name" value="Glutathione_S-Trfase_N"/>
</dbReference>
<reference evidence="3" key="1">
    <citation type="submission" date="2013-08" db="EMBL/GenBank/DDBJ databases">
        <title>Gene expansion shapes genome architecture in the human pathogen Lichtheimia corymbifera: an evolutionary genomics analysis in the ancient terrestrial Mucorales (Mucoromycotina).</title>
        <authorList>
            <person name="Schwartze V.U."/>
            <person name="Winter S."/>
            <person name="Shelest E."/>
            <person name="Marcet-Houben M."/>
            <person name="Horn F."/>
            <person name="Wehner S."/>
            <person name="Hoffmann K."/>
            <person name="Riege K."/>
            <person name="Sammeth M."/>
            <person name="Nowrousian M."/>
            <person name="Valiante V."/>
            <person name="Linde J."/>
            <person name="Jacobsen I.D."/>
            <person name="Marz M."/>
            <person name="Brakhage A.A."/>
            <person name="Gabaldon T."/>
            <person name="Bocker S."/>
            <person name="Voigt K."/>
        </authorList>
    </citation>
    <scope>NUCLEOTIDE SEQUENCE [LARGE SCALE GENOMIC DNA]</scope>
    <source>
        <strain evidence="3">FSU 9682</strain>
    </source>
</reference>
<feature type="domain" description="GST N-terminal" evidence="1">
    <location>
        <begin position="6"/>
        <end position="88"/>
    </location>
</feature>
<dbReference type="InterPro" id="IPR036282">
    <property type="entry name" value="Glutathione-S-Trfase_C_sf"/>
</dbReference>
<organism evidence="3 4">
    <name type="scientific">Lichtheimia corymbifera JMRC:FSU:9682</name>
    <dbReference type="NCBI Taxonomy" id="1263082"/>
    <lineage>
        <taxon>Eukaryota</taxon>
        <taxon>Fungi</taxon>
        <taxon>Fungi incertae sedis</taxon>
        <taxon>Mucoromycota</taxon>
        <taxon>Mucoromycotina</taxon>
        <taxon>Mucoromycetes</taxon>
        <taxon>Mucorales</taxon>
        <taxon>Lichtheimiaceae</taxon>
        <taxon>Lichtheimia</taxon>
    </lineage>
</organism>
<dbReference type="EMBL" id="CBTN010000005">
    <property type="protein sequence ID" value="CDH50144.1"/>
    <property type="molecule type" value="Genomic_DNA"/>
</dbReference>
<gene>
    <name evidence="3" type="ORF">LCOR_01867.1</name>
</gene>
<evidence type="ECO:0000313" key="4">
    <source>
        <dbReference type="Proteomes" id="UP000027586"/>
    </source>
</evidence>
<dbReference type="CDD" id="cd03039">
    <property type="entry name" value="GST_N_Sigma_like"/>
    <property type="match status" value="1"/>
</dbReference>
<dbReference type="SUPFAM" id="SSF52833">
    <property type="entry name" value="Thioredoxin-like"/>
    <property type="match status" value="1"/>
</dbReference>
<feature type="domain" description="GST C-terminal" evidence="2">
    <location>
        <begin position="87"/>
        <end position="201"/>
    </location>
</feature>
<dbReference type="Gene3D" id="3.40.30.10">
    <property type="entry name" value="Glutaredoxin"/>
    <property type="match status" value="1"/>
</dbReference>
<dbReference type="Pfam" id="PF13409">
    <property type="entry name" value="GST_N_2"/>
    <property type="match status" value="1"/>
</dbReference>
<dbReference type="InterPro" id="IPR010987">
    <property type="entry name" value="Glutathione-S-Trfase_C-like"/>
</dbReference>
<dbReference type="Gene3D" id="1.20.1050.10">
    <property type="match status" value="1"/>
</dbReference>
<dbReference type="VEuPathDB" id="FungiDB:LCOR_01867.1"/>
<comment type="caution">
    <text evidence="3">The sequence shown here is derived from an EMBL/GenBank/DDBJ whole genome shotgun (WGS) entry which is preliminary data.</text>
</comment>
<dbReference type="AlphaFoldDB" id="A0A068RJI9"/>
<dbReference type="STRING" id="1263082.A0A068RJI9"/>
<name>A0A068RJI9_9FUNG</name>
<dbReference type="InterPro" id="IPR004046">
    <property type="entry name" value="GST_C"/>
</dbReference>
<evidence type="ECO:0000259" key="2">
    <source>
        <dbReference type="PROSITE" id="PS50405"/>
    </source>
</evidence>
<dbReference type="OrthoDB" id="414243at2759"/>
<dbReference type="PANTHER" id="PTHR11571">
    <property type="entry name" value="GLUTATHIONE S-TRANSFERASE"/>
    <property type="match status" value="1"/>
</dbReference>
<proteinExistence type="predicted"/>
<evidence type="ECO:0000313" key="3">
    <source>
        <dbReference type="EMBL" id="CDH50144.1"/>
    </source>
</evidence>
<dbReference type="InterPro" id="IPR050213">
    <property type="entry name" value="GST_superfamily"/>
</dbReference>
<dbReference type="Pfam" id="PF14497">
    <property type="entry name" value="GST_C_3"/>
    <property type="match status" value="1"/>
</dbReference>
<dbReference type="InterPro" id="IPR040079">
    <property type="entry name" value="Glutathione_S-Trfase"/>
</dbReference>
<evidence type="ECO:0000259" key="1">
    <source>
        <dbReference type="PROSITE" id="PS50404"/>
    </source>
</evidence>
<dbReference type="Proteomes" id="UP000027586">
    <property type="component" value="Unassembled WGS sequence"/>
</dbReference>
<dbReference type="PROSITE" id="PS50405">
    <property type="entry name" value="GST_CTER"/>
    <property type="match status" value="1"/>
</dbReference>
<dbReference type="PANTHER" id="PTHR11571:SF150">
    <property type="entry name" value="GLUTATHIONE S-TRANSFERASE"/>
    <property type="match status" value="1"/>
</dbReference>
<dbReference type="PROSITE" id="PS50404">
    <property type="entry name" value="GST_NTER"/>
    <property type="match status" value="1"/>
</dbReference>
<dbReference type="InterPro" id="IPR036249">
    <property type="entry name" value="Thioredoxin-like_sf"/>
</dbReference>
<dbReference type="GO" id="GO:0006749">
    <property type="term" value="P:glutathione metabolic process"/>
    <property type="evidence" value="ECO:0007669"/>
    <property type="project" value="TreeGrafter"/>
</dbReference>
<dbReference type="SFLD" id="SFLDS00019">
    <property type="entry name" value="Glutathione_Transferase_(cytos"/>
    <property type="match status" value="1"/>
</dbReference>
<protein>
    <submittedName>
        <fullName evidence="3">Class gamma glutathione s-transferase</fullName>
    </submittedName>
</protein>